<accession>A0A8S3FHW0</accession>
<feature type="non-terminal residue" evidence="2">
    <location>
        <position position="1"/>
    </location>
</feature>
<dbReference type="GO" id="GO:0005525">
    <property type="term" value="F:GTP binding"/>
    <property type="evidence" value="ECO:0007669"/>
    <property type="project" value="InterPro"/>
</dbReference>
<evidence type="ECO:0000313" key="2">
    <source>
        <dbReference type="EMBL" id="CAF5126163.1"/>
    </source>
</evidence>
<dbReference type="EMBL" id="CAJOBH010246421">
    <property type="protein sequence ID" value="CAF5126163.1"/>
    <property type="molecule type" value="Genomic_DNA"/>
</dbReference>
<dbReference type="Proteomes" id="UP000681967">
    <property type="component" value="Unassembled WGS sequence"/>
</dbReference>
<protein>
    <recommendedName>
        <fullName evidence="1">Tr-type G domain-containing protein</fullName>
    </recommendedName>
</protein>
<feature type="domain" description="Tr-type G" evidence="1">
    <location>
        <begin position="12"/>
        <end position="100"/>
    </location>
</feature>
<name>A0A8S3FHW0_9BILA</name>
<dbReference type="InterPro" id="IPR025662">
    <property type="entry name" value="Sigma_54_int_dom_ATP-bd_1"/>
</dbReference>
<comment type="caution">
    <text evidence="2">The sequence shown here is derived from an EMBL/GenBank/DDBJ whole genome shotgun (WGS) entry which is preliminary data.</text>
</comment>
<dbReference type="SUPFAM" id="SSF52540">
    <property type="entry name" value="P-loop containing nucleoside triphosphate hydrolases"/>
    <property type="match status" value="1"/>
</dbReference>
<proteinExistence type="predicted"/>
<evidence type="ECO:0000313" key="3">
    <source>
        <dbReference type="Proteomes" id="UP000681967"/>
    </source>
</evidence>
<dbReference type="GO" id="GO:0003924">
    <property type="term" value="F:GTPase activity"/>
    <property type="evidence" value="ECO:0007669"/>
    <property type="project" value="InterPro"/>
</dbReference>
<reference evidence="2" key="1">
    <citation type="submission" date="2021-02" db="EMBL/GenBank/DDBJ databases">
        <authorList>
            <person name="Nowell W R."/>
        </authorList>
    </citation>
    <scope>NUCLEOTIDE SEQUENCE</scope>
</reference>
<dbReference type="Gene3D" id="3.40.50.300">
    <property type="entry name" value="P-loop containing nucleotide triphosphate hydrolases"/>
    <property type="match status" value="1"/>
</dbReference>
<dbReference type="InterPro" id="IPR000795">
    <property type="entry name" value="T_Tr_GTP-bd_dom"/>
</dbReference>
<dbReference type="AlphaFoldDB" id="A0A8S3FHW0"/>
<gene>
    <name evidence="2" type="ORF">BYL167_LOCUS67816</name>
</gene>
<evidence type="ECO:0000259" key="1">
    <source>
        <dbReference type="Pfam" id="PF00009"/>
    </source>
</evidence>
<sequence>MATAIDSSSTEINVVIIGETGTGKSTLINYLTNLFHDGSLENLKIAIPTRYLKSNMSSIMPKHHEKFLDDITRCKTSQCTKYQFQVEQVYFNFFDTPGINDTGGYLADNENLNRI</sequence>
<dbReference type="Pfam" id="PF00009">
    <property type="entry name" value="GTP_EFTU"/>
    <property type="match status" value="1"/>
</dbReference>
<dbReference type="InterPro" id="IPR027417">
    <property type="entry name" value="P-loop_NTPase"/>
</dbReference>
<organism evidence="2 3">
    <name type="scientific">Rotaria magnacalcarata</name>
    <dbReference type="NCBI Taxonomy" id="392030"/>
    <lineage>
        <taxon>Eukaryota</taxon>
        <taxon>Metazoa</taxon>
        <taxon>Spiralia</taxon>
        <taxon>Gnathifera</taxon>
        <taxon>Rotifera</taxon>
        <taxon>Eurotatoria</taxon>
        <taxon>Bdelloidea</taxon>
        <taxon>Philodinida</taxon>
        <taxon>Philodinidae</taxon>
        <taxon>Rotaria</taxon>
    </lineage>
</organism>
<dbReference type="PROSITE" id="PS00675">
    <property type="entry name" value="SIGMA54_INTERACT_1"/>
    <property type="match status" value="1"/>
</dbReference>
<dbReference type="PANTHER" id="PTHR32046">
    <property type="entry name" value="G DOMAIN-CONTAINING PROTEIN"/>
    <property type="match status" value="1"/>
</dbReference>